<proteinExistence type="predicted"/>
<comment type="caution">
    <text evidence="3">The sequence shown here is derived from an EMBL/GenBank/DDBJ whole genome shotgun (WGS) entry which is preliminary data.</text>
</comment>
<evidence type="ECO:0000256" key="1">
    <source>
        <dbReference type="SAM" id="Coils"/>
    </source>
</evidence>
<name>A0A9P7JW98_9AGAM</name>
<organism evidence="3 4">
    <name type="scientific">Suillus discolor</name>
    <dbReference type="NCBI Taxonomy" id="1912936"/>
    <lineage>
        <taxon>Eukaryota</taxon>
        <taxon>Fungi</taxon>
        <taxon>Dikarya</taxon>
        <taxon>Basidiomycota</taxon>
        <taxon>Agaricomycotina</taxon>
        <taxon>Agaricomycetes</taxon>
        <taxon>Agaricomycetidae</taxon>
        <taxon>Boletales</taxon>
        <taxon>Suillineae</taxon>
        <taxon>Suillaceae</taxon>
        <taxon>Suillus</taxon>
    </lineage>
</organism>
<sequence length="770" mass="84530">VDTCLGTYKIFKLPTFTILPSHSSKSLRLSVPISSVMSTTDIPRRTRPSNATARPGQIVLNAQVKRRTKAQKNADDLAAKEAKELKEAQVEEGLKRLAGMQNEMEKAQEELLTMKVIPIQPKPRARKAMKPAVRTKTVEQMDDGNARVTKKTVTKKGGKTLVKDAISNLMQKKINEPSSKGEGDITDGMACVSDGKDSASLNATSQKFVLGGRVTNWVSDIKLQGKPEHPKLAPASSVTRAPPTSIFTQGTASMVATSDAQVPTQKPAVPAEILGADDALEHEAAIVQGKGKLKVASIFEDISDFEAKATSTQVLSRAHDSDGNSVASSAEQEQYSLEPKPPFTQVDPPRTLKQKTVLDDTLDDDEVSDWSMDVDSPTFEDPVMISDEDSQPEPVVLKKNKVQRTTSLTSVSVASAADSKPPALKKAKIESSLIHARNTPAIERLLNVDTAPDRMKPRSAYRNVDLPAMMQVDQRWTKKYLPTVMLWAGSYEDIWTIPDDVLLLHAQLILNVVYKELNITIVHGGVIHSLRSDFLTRNSDCDPVELAKSLVTGYAFLFENPDDPNPLTVYRSPFVLQLLGTAHLNAINGYVEVPKLDMHALATCGMSGVISLSAAAIECALNMFAKKHLKVKEVLAAGSGKLTIKLPKVLNKATGKMTNAPFLFSRARWTKATKSFTKSLSKKPAGYIEMMIQMARACTALNDATDTPQGSFDDERAMLCKSLSFRFHLTDIATSGFVYLLRLHHFHYPTFDKLWLSLQAIIFKLFCCHF</sequence>
<dbReference type="AlphaFoldDB" id="A0A9P7JW98"/>
<feature type="region of interest" description="Disordered" evidence="2">
    <location>
        <begin position="316"/>
        <end position="352"/>
    </location>
</feature>
<accession>A0A9P7JW98</accession>
<protein>
    <submittedName>
        <fullName evidence="3">Uncharacterized protein</fullName>
    </submittedName>
</protein>
<evidence type="ECO:0000313" key="3">
    <source>
        <dbReference type="EMBL" id="KAG2112035.1"/>
    </source>
</evidence>
<evidence type="ECO:0000313" key="4">
    <source>
        <dbReference type="Proteomes" id="UP000823399"/>
    </source>
</evidence>
<dbReference type="RefSeq" id="XP_041295092.1">
    <property type="nucleotide sequence ID" value="XM_041443104.1"/>
</dbReference>
<gene>
    <name evidence="3" type="ORF">F5147DRAFT_792726</name>
</gene>
<evidence type="ECO:0000256" key="2">
    <source>
        <dbReference type="SAM" id="MobiDB-lite"/>
    </source>
</evidence>
<dbReference type="Proteomes" id="UP000823399">
    <property type="component" value="Unassembled WGS sequence"/>
</dbReference>
<keyword evidence="4" id="KW-1185">Reference proteome</keyword>
<keyword evidence="1" id="KW-0175">Coiled coil</keyword>
<feature type="coiled-coil region" evidence="1">
    <location>
        <begin position="90"/>
        <end position="117"/>
    </location>
</feature>
<dbReference type="OrthoDB" id="2662900at2759"/>
<reference evidence="3" key="1">
    <citation type="journal article" date="2020" name="New Phytol.">
        <title>Comparative genomics reveals dynamic genome evolution in host specialist ectomycorrhizal fungi.</title>
        <authorList>
            <person name="Lofgren L.A."/>
            <person name="Nguyen N.H."/>
            <person name="Vilgalys R."/>
            <person name="Ruytinx J."/>
            <person name="Liao H.L."/>
            <person name="Branco S."/>
            <person name="Kuo A."/>
            <person name="LaButti K."/>
            <person name="Lipzen A."/>
            <person name="Andreopoulos W."/>
            <person name="Pangilinan J."/>
            <person name="Riley R."/>
            <person name="Hundley H."/>
            <person name="Na H."/>
            <person name="Barry K."/>
            <person name="Grigoriev I.V."/>
            <person name="Stajich J.E."/>
            <person name="Kennedy P.G."/>
        </authorList>
    </citation>
    <scope>NUCLEOTIDE SEQUENCE</scope>
    <source>
        <strain evidence="3">FC423</strain>
    </source>
</reference>
<feature type="non-terminal residue" evidence="3">
    <location>
        <position position="1"/>
    </location>
</feature>
<feature type="compositionally biased region" description="Polar residues" evidence="2">
    <location>
        <begin position="323"/>
        <end position="335"/>
    </location>
</feature>
<dbReference type="GeneID" id="64705363"/>
<dbReference type="EMBL" id="JABBWM010000016">
    <property type="protein sequence ID" value="KAG2112035.1"/>
    <property type="molecule type" value="Genomic_DNA"/>
</dbReference>